<keyword evidence="5 8" id="KW-0697">Rotamase</keyword>
<evidence type="ECO:0000256" key="2">
    <source>
        <dbReference type="ARBA" id="ARBA00007656"/>
    </source>
</evidence>
<evidence type="ECO:0000313" key="10">
    <source>
        <dbReference type="EMBL" id="MFC4726112.1"/>
    </source>
</evidence>
<evidence type="ECO:0000256" key="5">
    <source>
        <dbReference type="ARBA" id="ARBA00023110"/>
    </source>
</evidence>
<dbReference type="Pfam" id="PF00639">
    <property type="entry name" value="Rotamase"/>
    <property type="match status" value="1"/>
</dbReference>
<evidence type="ECO:0000256" key="4">
    <source>
        <dbReference type="ARBA" id="ARBA00018370"/>
    </source>
</evidence>
<dbReference type="PANTHER" id="PTHR47245:SF2">
    <property type="entry name" value="PEPTIDYL-PROLYL CIS-TRANS ISOMERASE HP_0175-RELATED"/>
    <property type="match status" value="1"/>
</dbReference>
<name>A0ABV9NCK8_9PROT</name>
<evidence type="ECO:0000313" key="11">
    <source>
        <dbReference type="Proteomes" id="UP001596024"/>
    </source>
</evidence>
<dbReference type="InterPro" id="IPR023058">
    <property type="entry name" value="PPIase_PpiC_CS"/>
</dbReference>
<organism evidence="10 11">
    <name type="scientific">Glycocaulis abyssi</name>
    <dbReference type="NCBI Taxonomy" id="1433403"/>
    <lineage>
        <taxon>Bacteria</taxon>
        <taxon>Pseudomonadati</taxon>
        <taxon>Pseudomonadota</taxon>
        <taxon>Alphaproteobacteria</taxon>
        <taxon>Maricaulales</taxon>
        <taxon>Maricaulaceae</taxon>
        <taxon>Glycocaulis</taxon>
    </lineage>
</organism>
<keyword evidence="8 10" id="KW-0413">Isomerase</keyword>
<dbReference type="PROSITE" id="PS50198">
    <property type="entry name" value="PPIC_PPIASE_2"/>
    <property type="match status" value="1"/>
</dbReference>
<dbReference type="InterPro" id="IPR046357">
    <property type="entry name" value="PPIase_dom_sf"/>
</dbReference>
<dbReference type="GO" id="GO:0016853">
    <property type="term" value="F:isomerase activity"/>
    <property type="evidence" value="ECO:0007669"/>
    <property type="project" value="UniProtKB-KW"/>
</dbReference>
<evidence type="ECO:0000256" key="1">
    <source>
        <dbReference type="ARBA" id="ARBA00000971"/>
    </source>
</evidence>
<keyword evidence="11" id="KW-1185">Reference proteome</keyword>
<comment type="catalytic activity">
    <reaction evidence="1">
        <text>[protein]-peptidylproline (omega=180) = [protein]-peptidylproline (omega=0)</text>
        <dbReference type="Rhea" id="RHEA:16237"/>
        <dbReference type="Rhea" id="RHEA-COMP:10747"/>
        <dbReference type="Rhea" id="RHEA-COMP:10748"/>
        <dbReference type="ChEBI" id="CHEBI:83833"/>
        <dbReference type="ChEBI" id="CHEBI:83834"/>
        <dbReference type="EC" id="5.2.1.8"/>
    </reaction>
</comment>
<evidence type="ECO:0000256" key="8">
    <source>
        <dbReference type="PROSITE-ProRule" id="PRU00278"/>
    </source>
</evidence>
<feature type="domain" description="PpiC" evidence="9">
    <location>
        <begin position="1"/>
        <end position="93"/>
    </location>
</feature>
<evidence type="ECO:0000256" key="7">
    <source>
        <dbReference type="ARBA" id="ARBA00031484"/>
    </source>
</evidence>
<dbReference type="InterPro" id="IPR050245">
    <property type="entry name" value="PrsA_foldase"/>
</dbReference>
<proteinExistence type="inferred from homology"/>
<dbReference type="EC" id="5.2.1.8" evidence="3"/>
<protein>
    <recommendedName>
        <fullName evidence="4">Parvulin-like PPIase</fullName>
        <ecNumber evidence="3">5.2.1.8</ecNumber>
    </recommendedName>
    <alternativeName>
        <fullName evidence="6">Peptidyl-prolyl cis-trans isomerase plp</fullName>
    </alternativeName>
    <alternativeName>
        <fullName evidence="7">Rotamase plp</fullName>
    </alternativeName>
</protein>
<dbReference type="PROSITE" id="PS01096">
    <property type="entry name" value="PPIC_PPIASE_1"/>
    <property type="match status" value="1"/>
</dbReference>
<reference evidence="11" key="1">
    <citation type="journal article" date="2019" name="Int. J. Syst. Evol. Microbiol.">
        <title>The Global Catalogue of Microorganisms (GCM) 10K type strain sequencing project: providing services to taxonomists for standard genome sequencing and annotation.</title>
        <authorList>
            <consortium name="The Broad Institute Genomics Platform"/>
            <consortium name="The Broad Institute Genome Sequencing Center for Infectious Disease"/>
            <person name="Wu L."/>
            <person name="Ma J."/>
        </authorList>
    </citation>
    <scope>NUCLEOTIDE SEQUENCE [LARGE SCALE GENOMIC DNA]</scope>
    <source>
        <strain evidence="11">CCUG 62981</strain>
    </source>
</reference>
<evidence type="ECO:0000256" key="6">
    <source>
        <dbReference type="ARBA" id="ARBA00030642"/>
    </source>
</evidence>
<dbReference type="EMBL" id="JBHSGQ010000007">
    <property type="protein sequence ID" value="MFC4726112.1"/>
    <property type="molecule type" value="Genomic_DNA"/>
</dbReference>
<gene>
    <name evidence="10" type="ORF">ACFPB0_12490</name>
</gene>
<dbReference type="Gene3D" id="3.10.50.40">
    <property type="match status" value="1"/>
</dbReference>
<accession>A0ABV9NCK8</accession>
<comment type="similarity">
    <text evidence="2">Belongs to the PpiC/parvulin rotamase family.</text>
</comment>
<dbReference type="InterPro" id="IPR000297">
    <property type="entry name" value="PPIase_PpiC"/>
</dbReference>
<dbReference type="PANTHER" id="PTHR47245">
    <property type="entry name" value="PEPTIDYLPROLYL ISOMERASE"/>
    <property type="match status" value="1"/>
</dbReference>
<dbReference type="Proteomes" id="UP001596024">
    <property type="component" value="Unassembled WGS sequence"/>
</dbReference>
<dbReference type="SUPFAM" id="SSF54534">
    <property type="entry name" value="FKBP-like"/>
    <property type="match status" value="1"/>
</dbReference>
<evidence type="ECO:0000259" key="9">
    <source>
        <dbReference type="PROSITE" id="PS50198"/>
    </source>
</evidence>
<evidence type="ECO:0000256" key="3">
    <source>
        <dbReference type="ARBA" id="ARBA00013194"/>
    </source>
</evidence>
<sequence length="254" mass="26740">MHEAEPLEGDADEQALNSARQTLADLNAGRRFEDLALTRSDCPSGKSGGVLGQMETGDLVREVEAALAALEPGGIAPKPVRSAYGWHVLRLDQRAGGALLPYEHVREAIRMRIDARSWALGAAEYAERLMAASAHEGIAISLSEEGEVGAPAISLGTLMSAGPELSERIESWLAGTDPELLAAVKDAASDDGVAGLVQRASSAFVREADDSAWSTLISAAQDSDDPVLGSVRVILRRSLKPARPAVTLIRKSGP</sequence>
<dbReference type="RefSeq" id="WP_382437057.1">
    <property type="nucleotide sequence ID" value="NZ_JBHSGQ010000007.1"/>
</dbReference>
<comment type="caution">
    <text evidence="10">The sequence shown here is derived from an EMBL/GenBank/DDBJ whole genome shotgun (WGS) entry which is preliminary data.</text>
</comment>